<evidence type="ECO:0000259" key="3">
    <source>
        <dbReference type="Pfam" id="PF03016"/>
    </source>
</evidence>
<proteinExistence type="inferred from homology"/>
<dbReference type="GO" id="GO:0016757">
    <property type="term" value="F:glycosyltransferase activity"/>
    <property type="evidence" value="ECO:0007669"/>
    <property type="project" value="InterPro"/>
</dbReference>
<keyword evidence="2" id="KW-0812">Transmembrane</keyword>
<dbReference type="OrthoDB" id="1924787at2759"/>
<evidence type="ECO:0000256" key="1">
    <source>
        <dbReference type="ARBA" id="ARBA00010271"/>
    </source>
</evidence>
<dbReference type="EMBL" id="JAAAHW010003242">
    <property type="protein sequence ID" value="KAF9986260.1"/>
    <property type="molecule type" value="Genomic_DNA"/>
</dbReference>
<gene>
    <name evidence="4" type="ORF">BGZ65_008241</name>
</gene>
<organism evidence="4 5">
    <name type="scientific">Modicella reniformis</name>
    <dbReference type="NCBI Taxonomy" id="1440133"/>
    <lineage>
        <taxon>Eukaryota</taxon>
        <taxon>Fungi</taxon>
        <taxon>Fungi incertae sedis</taxon>
        <taxon>Mucoromycota</taxon>
        <taxon>Mortierellomycotina</taxon>
        <taxon>Mortierellomycetes</taxon>
        <taxon>Mortierellales</taxon>
        <taxon>Mortierellaceae</taxon>
        <taxon>Modicella</taxon>
    </lineage>
</organism>
<reference evidence="4" key="1">
    <citation type="journal article" date="2020" name="Fungal Divers.">
        <title>Resolving the Mortierellaceae phylogeny through synthesis of multi-gene phylogenetics and phylogenomics.</title>
        <authorList>
            <person name="Vandepol N."/>
            <person name="Liber J."/>
            <person name="Desiro A."/>
            <person name="Na H."/>
            <person name="Kennedy M."/>
            <person name="Barry K."/>
            <person name="Grigoriev I.V."/>
            <person name="Miller A.N."/>
            <person name="O'Donnell K."/>
            <person name="Stajich J.E."/>
            <person name="Bonito G."/>
        </authorList>
    </citation>
    <scope>NUCLEOTIDE SEQUENCE</scope>
    <source>
        <strain evidence="4">MES-2147</strain>
    </source>
</reference>
<accession>A0A9P6MAY2</accession>
<comment type="caution">
    <text evidence="4">The sequence shown here is derived from an EMBL/GenBank/DDBJ whole genome shotgun (WGS) entry which is preliminary data.</text>
</comment>
<dbReference type="InterPro" id="IPR004263">
    <property type="entry name" value="Exostosin"/>
</dbReference>
<dbReference type="InterPro" id="IPR040911">
    <property type="entry name" value="Exostosin_GT47"/>
</dbReference>
<keyword evidence="5" id="KW-1185">Reference proteome</keyword>
<feature type="domain" description="Exostosin GT47" evidence="3">
    <location>
        <begin position="111"/>
        <end position="418"/>
    </location>
</feature>
<feature type="transmembrane region" description="Helical" evidence="2">
    <location>
        <begin position="28"/>
        <end position="48"/>
    </location>
</feature>
<keyword evidence="2" id="KW-0472">Membrane</keyword>
<dbReference type="PANTHER" id="PTHR11062">
    <property type="entry name" value="EXOSTOSIN HEPARAN SULFATE GLYCOSYLTRANSFERASE -RELATED"/>
    <property type="match status" value="1"/>
</dbReference>
<sequence>MSDYNRFYGKSSTSLPSLIKSYWRTKRYLFLIPAVLSIWSIFLLFSHITSTDDPEFSLEKALHPDTEDDLSTSTMERNPTPYKAIVLKPLPPQANVYQWPPNIQNPLCLPKIFVYPDSPKMGEFQVAEVPHMGTNYIAEQILLKQLRNKESSVYKNYVTENPEEADFFYIPFLGSKYLADCWFTKGIKGDCDVDKKYAEPMMNHIQRDYHYWNRTFGRDHIMTHPMDNTSNYYKSKARMQNATFLTTVGDKRVAFTVDGRSRRYDDIVIPSATALLNLAFVNPLDYLDADGHPKTGKRDVLALFGGRYNDVKPEDDYSAGVRSLLFNGLDQQPDYQIATSWDNSKYTELLTRTKYGLAPQGYTLDTTRIWEYIAFGVVPVVIADGIIEPFEDDLDWDSFIVRIRRRDAHRMDVILRSISEEEYERKREILWKHGRQVLLDHDAWNLIVRALCRKGRLEGKRTIDRNHHELLSGDVTIQ</sequence>
<dbReference type="AlphaFoldDB" id="A0A9P6MAY2"/>
<dbReference type="Proteomes" id="UP000749646">
    <property type="component" value="Unassembled WGS sequence"/>
</dbReference>
<evidence type="ECO:0000256" key="2">
    <source>
        <dbReference type="SAM" id="Phobius"/>
    </source>
</evidence>
<name>A0A9P6MAY2_9FUNG</name>
<evidence type="ECO:0000313" key="4">
    <source>
        <dbReference type="EMBL" id="KAF9986260.1"/>
    </source>
</evidence>
<comment type="similarity">
    <text evidence="1">Belongs to the glycosyltransferase 47 family.</text>
</comment>
<dbReference type="Pfam" id="PF03016">
    <property type="entry name" value="Exostosin_GT47"/>
    <property type="match status" value="1"/>
</dbReference>
<protein>
    <recommendedName>
        <fullName evidence="3">Exostosin GT47 domain-containing protein</fullName>
    </recommendedName>
</protein>
<keyword evidence="2" id="KW-1133">Transmembrane helix</keyword>
<dbReference type="PANTHER" id="PTHR11062:SF281">
    <property type="entry name" value="EXOSTOSIN-LIKE 2"/>
    <property type="match status" value="1"/>
</dbReference>
<evidence type="ECO:0000313" key="5">
    <source>
        <dbReference type="Proteomes" id="UP000749646"/>
    </source>
</evidence>